<feature type="compositionally biased region" description="Basic and acidic residues" evidence="4">
    <location>
        <begin position="979"/>
        <end position="988"/>
    </location>
</feature>
<reference evidence="5 6" key="1">
    <citation type="submission" date="2016-07" db="EMBL/GenBank/DDBJ databases">
        <title>Pervasive Adenine N6-methylation of Active Genes in Fungi.</title>
        <authorList>
            <consortium name="DOE Joint Genome Institute"/>
            <person name="Mondo S.J."/>
            <person name="Dannebaum R.O."/>
            <person name="Kuo R.C."/>
            <person name="Labutti K."/>
            <person name="Haridas S."/>
            <person name="Kuo A."/>
            <person name="Salamov A."/>
            <person name="Ahrendt S.R."/>
            <person name="Lipzen A."/>
            <person name="Sullivan W."/>
            <person name="Andreopoulos W.B."/>
            <person name="Clum A."/>
            <person name="Lindquist E."/>
            <person name="Daum C."/>
            <person name="Ramamoorthy G.K."/>
            <person name="Gryganskyi A."/>
            <person name="Culley D."/>
            <person name="Magnuson J.K."/>
            <person name="James T.Y."/>
            <person name="O'Malley M.A."/>
            <person name="Stajich J.E."/>
            <person name="Spatafora J.W."/>
            <person name="Visel A."/>
            <person name="Grigoriev I.V."/>
        </authorList>
    </citation>
    <scope>NUCLEOTIDE SEQUENCE [LARGE SCALE GENOMIC DNA]</scope>
    <source>
        <strain evidence="5 6">CBS 129021</strain>
    </source>
</reference>
<evidence type="ECO:0000313" key="5">
    <source>
        <dbReference type="EMBL" id="ORY63277.1"/>
    </source>
</evidence>
<feature type="repeat" description="WD" evidence="3">
    <location>
        <begin position="372"/>
        <end position="414"/>
    </location>
</feature>
<comment type="caution">
    <text evidence="5">The sequence shown here is derived from an EMBL/GenBank/DDBJ whole genome shotgun (WGS) entry which is preliminary data.</text>
</comment>
<protein>
    <submittedName>
        <fullName evidence="5">WD40-repeat-containing domain protein</fullName>
    </submittedName>
</protein>
<feature type="repeat" description="WD" evidence="3">
    <location>
        <begin position="270"/>
        <end position="294"/>
    </location>
</feature>
<keyword evidence="2" id="KW-0677">Repeat</keyword>
<dbReference type="PANTHER" id="PTHR14221:SF0">
    <property type="entry name" value="WD REPEAT-CONTAINING PROTEIN 44"/>
    <property type="match status" value="1"/>
</dbReference>
<keyword evidence="1 3" id="KW-0853">WD repeat</keyword>
<feature type="region of interest" description="Disordered" evidence="4">
    <location>
        <begin position="23"/>
        <end position="92"/>
    </location>
</feature>
<dbReference type="Proteomes" id="UP000193689">
    <property type="component" value="Unassembled WGS sequence"/>
</dbReference>
<dbReference type="RefSeq" id="XP_040714934.1">
    <property type="nucleotide sequence ID" value="XM_040863979.1"/>
</dbReference>
<feature type="compositionally biased region" description="Polar residues" evidence="4">
    <location>
        <begin position="821"/>
        <end position="839"/>
    </location>
</feature>
<feature type="compositionally biased region" description="Low complexity" evidence="4">
    <location>
        <begin position="34"/>
        <end position="49"/>
    </location>
</feature>
<sequence>MTPRNEEGNLSAHSLGVALEDNLADSHTAGTPKPLTATSLPLLPTLAASDGPGNSQTPSSIPGKKSPIKFPRKETPAKDGASNDPPATAIDPLSHHIFVRTNTEKTLSHRLLGTGRPDSPANEGPGLPRPSADLSAKPSTPQGDQGKDKKKGGSFLSRLGMIGNKKKGDVNDDDSEISELRTEGANAVAFSSTVGAAGYIPHHKEPPRYIRVRANNKKVKEFNRMFLAQELVGTRLPSDHHSSKNRAIDAAPVKPVHGFGRKDVHTGGPIWAAEFSRDGKYLATAGRDRVVRVWGVLATAEDRNAHQDAEKDACDGAHLSAPVFHSKPVREFTGHEGEILDLSWSKNNFLLSSSMDKTVRLWHMSRNECLCSFKHKDFVTSIAFHPRDDRFFLAGSLDSALRLWSIPDKAVAYSSQLADLITAVAFSPDGKTAIAGCLNGICNFYETEGLKFQTQIHVRSSRGKNAKGSKITGIQCTDVLSPGISVGGDVLSQGTNGAISHNSDGGEVEGAGEGEVKVLVSSNDSRIRIYNLRGKELETKFKGHTNNCNQIRASFSDDGQYVVCGSEDRRAFIWSTESSLAENKDKQDKRPCEYFEAHSDVVTQAVFAPTGSRQLLQTSDDPIFTLCNPPPVTLISKDEATVSQTTWPNLDKAEAVPKINKPEETPAFIARSKHQDGHILVTTDYAGIIKVFRQDCAFAKRKHETWETGSSFSKRLARDNVLGRTGSIITQTSTSSIRGPHSRRSSIVGQPPSVVPGTPQLSSDRIISWRQGIEGNGNSTSVSRPTSMTMTPPTRSERSVSPAKARTPATNLASEARRQPYVNSSPMLGPVSPTSSITKDSIYITPVKQVTKGRPPKLEKIKDKQDEKEKQDKQQQRPGIPPTPSFSFLGRDDEEKENEEKANLNGDTVSVDPATGGQSSSFWNLSRWKGLGMGKQSDKGHSRANSEAFKLAEADSEKPRRKSEGGHILSATSQQRTDQNVKDSDKTGRPSTPGGRGTGGGDGKYDSGDDNNHVNLDLASPDIIGSSKGHSARGMTTYQSGRRDSIVSRLTSELTSEWCSEGGSEEEMRCTCGSFEFKAKKMMGKQRFMCVRCGRMADA</sequence>
<proteinExistence type="predicted"/>
<feature type="compositionally biased region" description="Basic and acidic residues" evidence="4">
    <location>
        <begin position="1003"/>
        <end position="1012"/>
    </location>
</feature>
<dbReference type="InterPro" id="IPR040324">
    <property type="entry name" value="WDR44/Dgr2"/>
</dbReference>
<keyword evidence="6" id="KW-1185">Reference proteome</keyword>
<dbReference type="STRING" id="1141098.A0A1Y2DVJ6"/>
<dbReference type="Pfam" id="PF00400">
    <property type="entry name" value="WD40"/>
    <property type="match status" value="5"/>
</dbReference>
<dbReference type="EMBL" id="MCFJ01000008">
    <property type="protein sequence ID" value="ORY63277.1"/>
    <property type="molecule type" value="Genomic_DNA"/>
</dbReference>
<organism evidence="5 6">
    <name type="scientific">Pseudomassariella vexata</name>
    <dbReference type="NCBI Taxonomy" id="1141098"/>
    <lineage>
        <taxon>Eukaryota</taxon>
        <taxon>Fungi</taxon>
        <taxon>Dikarya</taxon>
        <taxon>Ascomycota</taxon>
        <taxon>Pezizomycotina</taxon>
        <taxon>Sordariomycetes</taxon>
        <taxon>Xylariomycetidae</taxon>
        <taxon>Amphisphaeriales</taxon>
        <taxon>Pseudomassariaceae</taxon>
        <taxon>Pseudomassariella</taxon>
    </lineage>
</organism>
<accession>A0A1Y2DVJ6</accession>
<dbReference type="InterPro" id="IPR015943">
    <property type="entry name" value="WD40/YVTN_repeat-like_dom_sf"/>
</dbReference>
<dbReference type="PROSITE" id="PS50082">
    <property type="entry name" value="WD_REPEATS_2"/>
    <property type="match status" value="3"/>
</dbReference>
<feature type="compositionally biased region" description="Basic and acidic residues" evidence="4">
    <location>
        <begin position="856"/>
        <end position="875"/>
    </location>
</feature>
<dbReference type="SMART" id="SM00320">
    <property type="entry name" value="WD40"/>
    <property type="match status" value="6"/>
</dbReference>
<dbReference type="GeneID" id="63780191"/>
<dbReference type="InterPro" id="IPR036322">
    <property type="entry name" value="WD40_repeat_dom_sf"/>
</dbReference>
<feature type="region of interest" description="Disordered" evidence="4">
    <location>
        <begin position="106"/>
        <end position="178"/>
    </location>
</feature>
<evidence type="ECO:0000313" key="6">
    <source>
        <dbReference type="Proteomes" id="UP000193689"/>
    </source>
</evidence>
<feature type="compositionally biased region" description="Low complexity" evidence="4">
    <location>
        <begin position="779"/>
        <end position="794"/>
    </location>
</feature>
<dbReference type="AlphaFoldDB" id="A0A1Y2DVJ6"/>
<dbReference type="FunCoup" id="A0A1Y2DVJ6">
    <property type="interactions" value="51"/>
</dbReference>
<evidence type="ECO:0000256" key="2">
    <source>
        <dbReference type="ARBA" id="ARBA00022737"/>
    </source>
</evidence>
<dbReference type="InterPro" id="IPR001680">
    <property type="entry name" value="WD40_rpt"/>
</dbReference>
<gene>
    <name evidence="5" type="ORF">BCR38DRAFT_486026</name>
</gene>
<evidence type="ECO:0000256" key="1">
    <source>
        <dbReference type="ARBA" id="ARBA00022574"/>
    </source>
</evidence>
<feature type="region of interest" description="Disordered" evidence="4">
    <location>
        <begin position="732"/>
        <end position="1044"/>
    </location>
</feature>
<dbReference type="Gene3D" id="2.130.10.10">
    <property type="entry name" value="YVTN repeat-like/Quinoprotein amine dehydrogenase"/>
    <property type="match status" value="2"/>
</dbReference>
<dbReference type="OrthoDB" id="1932312at2759"/>
<dbReference type="PROSITE" id="PS50294">
    <property type="entry name" value="WD_REPEATS_REGION"/>
    <property type="match status" value="2"/>
</dbReference>
<dbReference type="SUPFAM" id="SSF50978">
    <property type="entry name" value="WD40 repeat-like"/>
    <property type="match status" value="1"/>
</dbReference>
<feature type="compositionally biased region" description="Basic and acidic residues" evidence="4">
    <location>
        <begin position="950"/>
        <end position="965"/>
    </location>
</feature>
<name>A0A1Y2DVJ6_9PEZI</name>
<dbReference type="PANTHER" id="PTHR14221">
    <property type="entry name" value="WD REPEAT DOMAIN 44"/>
    <property type="match status" value="1"/>
</dbReference>
<feature type="compositionally biased region" description="Basic and acidic residues" evidence="4">
    <location>
        <begin position="890"/>
        <end position="902"/>
    </location>
</feature>
<evidence type="ECO:0000256" key="3">
    <source>
        <dbReference type="PROSITE-ProRule" id="PRU00221"/>
    </source>
</evidence>
<evidence type="ECO:0000256" key="4">
    <source>
        <dbReference type="SAM" id="MobiDB-lite"/>
    </source>
</evidence>
<dbReference type="CDD" id="cd00200">
    <property type="entry name" value="WD40"/>
    <property type="match status" value="1"/>
</dbReference>
<feature type="repeat" description="WD" evidence="3">
    <location>
        <begin position="332"/>
        <end position="372"/>
    </location>
</feature>
<dbReference type="InParanoid" id="A0A1Y2DVJ6"/>